<dbReference type="InterPro" id="IPR019613">
    <property type="entry name" value="DUF4198"/>
</dbReference>
<evidence type="ECO:0000313" key="1">
    <source>
        <dbReference type="EMBL" id="RSK31814.1"/>
    </source>
</evidence>
<dbReference type="OrthoDB" id="581894at2"/>
<dbReference type="Proteomes" id="UP000280066">
    <property type="component" value="Unassembled WGS sequence"/>
</dbReference>
<accession>A0A428JHE9</accession>
<comment type="caution">
    <text evidence="1">The sequence shown here is derived from an EMBL/GenBank/DDBJ whole genome shotgun (WGS) entry which is preliminary data.</text>
</comment>
<dbReference type="Pfam" id="PF10670">
    <property type="entry name" value="DUF4198"/>
    <property type="match status" value="1"/>
</dbReference>
<protein>
    <submittedName>
        <fullName evidence="1">DUF4198 domain-containing protein</fullName>
    </submittedName>
</protein>
<keyword evidence="2" id="KW-1185">Reference proteome</keyword>
<dbReference type="AlphaFoldDB" id="A0A428JHE9"/>
<organism evidence="1 2">
    <name type="scientific">Hymenobacter metallilatus</name>
    <dbReference type="NCBI Taxonomy" id="2493666"/>
    <lineage>
        <taxon>Bacteria</taxon>
        <taxon>Pseudomonadati</taxon>
        <taxon>Bacteroidota</taxon>
        <taxon>Cytophagia</taxon>
        <taxon>Cytophagales</taxon>
        <taxon>Hymenobacteraceae</taxon>
        <taxon>Hymenobacter</taxon>
    </lineage>
</organism>
<name>A0A428JHE9_9BACT</name>
<evidence type="ECO:0000313" key="2">
    <source>
        <dbReference type="Proteomes" id="UP000280066"/>
    </source>
</evidence>
<sequence length="289" mass="31586">MFQLMPYFLGSHRFTGGVLTALGLLLALAAPANELWLEPVRFWVAPGTRVHIRRLTGTGFRGETWTGKRSRITGFWQYAPGQPPTDILVTAASADTLQSTLTLQQPGTHLVALTTDNAFVTLSAPDFTAYLQQQDLGYVQALRQQRGSPDKPAREAYRRCAKTLVQVGAALPTDTARTWARVLNLPLELVPEQNPYTLAPGAAFTVRVLRAGRPLAGQQVVLWHRGSRPGALLSKLRSNQNGRVLFRLSEPGEYLASAVRMEVAPGGLAADWQSTWSTLSFGLAGKKKL</sequence>
<dbReference type="EMBL" id="RWIS01000008">
    <property type="protein sequence ID" value="RSK31814.1"/>
    <property type="molecule type" value="Genomic_DNA"/>
</dbReference>
<proteinExistence type="predicted"/>
<reference evidence="1 2" key="1">
    <citation type="submission" date="2018-12" db="EMBL/GenBank/DDBJ databases">
        <authorList>
            <person name="Feng G."/>
            <person name="Zhu H."/>
        </authorList>
    </citation>
    <scope>NUCLEOTIDE SEQUENCE [LARGE SCALE GENOMIC DNA]</scope>
    <source>
        <strain evidence="1 2">9PBR-2</strain>
    </source>
</reference>
<gene>
    <name evidence="1" type="ORF">EI290_13410</name>
</gene>